<dbReference type="InterPro" id="IPR016181">
    <property type="entry name" value="Acyl_CoA_acyltransferase"/>
</dbReference>
<evidence type="ECO:0000256" key="1">
    <source>
        <dbReference type="SAM" id="MobiDB-lite"/>
    </source>
</evidence>
<dbReference type="Pfam" id="PF00583">
    <property type="entry name" value="Acetyltransf_1"/>
    <property type="match status" value="1"/>
</dbReference>
<keyword evidence="4" id="KW-1185">Reference proteome</keyword>
<dbReference type="InterPro" id="IPR000182">
    <property type="entry name" value="GNAT_dom"/>
</dbReference>
<dbReference type="OrthoDB" id="41532at2759"/>
<dbReference type="GO" id="GO:0016747">
    <property type="term" value="F:acyltransferase activity, transferring groups other than amino-acyl groups"/>
    <property type="evidence" value="ECO:0007669"/>
    <property type="project" value="InterPro"/>
</dbReference>
<dbReference type="PANTHER" id="PTHR47426">
    <property type="entry name" value="ACYL-COA N-ACYLTRANSFERASES (NAT) SUPERFAMILY PROTEIN"/>
    <property type="match status" value="1"/>
</dbReference>
<feature type="compositionally biased region" description="Low complexity" evidence="1">
    <location>
        <begin position="27"/>
        <end position="37"/>
    </location>
</feature>
<evidence type="ECO:0000259" key="2">
    <source>
        <dbReference type="PROSITE" id="PS51186"/>
    </source>
</evidence>
<dbReference type="EMBL" id="KQ998106">
    <property type="protein sequence ID" value="KZV43526.1"/>
    <property type="molecule type" value="Genomic_DNA"/>
</dbReference>
<evidence type="ECO:0000313" key="3">
    <source>
        <dbReference type="EMBL" id="KZV43526.1"/>
    </source>
</evidence>
<proteinExistence type="predicted"/>
<dbReference type="CDD" id="cd04301">
    <property type="entry name" value="NAT_SF"/>
    <property type="match status" value="1"/>
</dbReference>
<reference evidence="3 4" key="1">
    <citation type="journal article" date="2015" name="Proc. Natl. Acad. Sci. U.S.A.">
        <title>The resurrection genome of Boea hygrometrica: A blueprint for survival of dehydration.</title>
        <authorList>
            <person name="Xiao L."/>
            <person name="Yang G."/>
            <person name="Zhang L."/>
            <person name="Yang X."/>
            <person name="Zhao S."/>
            <person name="Ji Z."/>
            <person name="Zhou Q."/>
            <person name="Hu M."/>
            <person name="Wang Y."/>
            <person name="Chen M."/>
            <person name="Xu Y."/>
            <person name="Jin H."/>
            <person name="Xiao X."/>
            <person name="Hu G."/>
            <person name="Bao F."/>
            <person name="Hu Y."/>
            <person name="Wan P."/>
            <person name="Li L."/>
            <person name="Deng X."/>
            <person name="Kuang T."/>
            <person name="Xiang C."/>
            <person name="Zhu J.K."/>
            <person name="Oliver M.J."/>
            <person name="He Y."/>
        </authorList>
    </citation>
    <scope>NUCLEOTIDE SEQUENCE [LARGE SCALE GENOMIC DNA]</scope>
    <source>
        <strain evidence="4">cv. XS01</strain>
    </source>
</reference>
<dbReference type="Gene3D" id="3.40.630.30">
    <property type="match status" value="1"/>
</dbReference>
<organism evidence="3 4">
    <name type="scientific">Dorcoceras hygrometricum</name>
    <dbReference type="NCBI Taxonomy" id="472368"/>
    <lineage>
        <taxon>Eukaryota</taxon>
        <taxon>Viridiplantae</taxon>
        <taxon>Streptophyta</taxon>
        <taxon>Embryophyta</taxon>
        <taxon>Tracheophyta</taxon>
        <taxon>Spermatophyta</taxon>
        <taxon>Magnoliopsida</taxon>
        <taxon>eudicotyledons</taxon>
        <taxon>Gunneridae</taxon>
        <taxon>Pentapetalae</taxon>
        <taxon>asterids</taxon>
        <taxon>lamiids</taxon>
        <taxon>Lamiales</taxon>
        <taxon>Gesneriaceae</taxon>
        <taxon>Didymocarpoideae</taxon>
        <taxon>Trichosporeae</taxon>
        <taxon>Loxocarpinae</taxon>
        <taxon>Dorcoceras</taxon>
    </lineage>
</organism>
<protein>
    <recommendedName>
        <fullName evidence="2">N-acetyltransferase domain-containing protein</fullName>
    </recommendedName>
</protein>
<dbReference type="AlphaFoldDB" id="A0A2Z7C9H4"/>
<feature type="region of interest" description="Disordered" evidence="1">
    <location>
        <begin position="1"/>
        <end position="48"/>
    </location>
</feature>
<dbReference type="PANTHER" id="PTHR47426:SF3">
    <property type="entry name" value="GCN5-RELATED N-ACETYLTRANSFERASE 6, CHLOROPLASTIC"/>
    <property type="match status" value="1"/>
</dbReference>
<dbReference type="Proteomes" id="UP000250235">
    <property type="component" value="Unassembled WGS sequence"/>
</dbReference>
<dbReference type="PROSITE" id="PS51186">
    <property type="entry name" value="GNAT"/>
    <property type="match status" value="1"/>
</dbReference>
<accession>A0A2Z7C9H4</accession>
<dbReference type="SUPFAM" id="SSF55729">
    <property type="entry name" value="Acyl-CoA N-acyltransferases (Nat)"/>
    <property type="match status" value="1"/>
</dbReference>
<feature type="compositionally biased region" description="Basic residues" evidence="1">
    <location>
        <begin position="15"/>
        <end position="26"/>
    </location>
</feature>
<feature type="domain" description="N-acetyltransferase" evidence="2">
    <location>
        <begin position="192"/>
        <end position="271"/>
    </location>
</feature>
<evidence type="ECO:0000313" key="4">
    <source>
        <dbReference type="Proteomes" id="UP000250235"/>
    </source>
</evidence>
<sequence length="271" mass="30976">MSAAIALQSPDFSRKSSHGVRDHRKNSSSWTMVSSKSTPATKEKKLSEELHKLSIPETDRFRPLSIKFDRLQRADQVAIQRDGPFVAREAQTDEEYWAAACLRAEAHWEDKENDRYAESYIRKFAEQEFNSLKTRCKARLEDKCNCIVMSNEDQITKHNAVNGVVGTLDLSYGYLSRRQSFPGERIKAPLFGFADRRPSSKFGYIANLCVAKSARRKGIARNMLQFAISLAKKHGVTQVFVHVHGNNKPAQNLYRKMGFQVFPNALFYKSY</sequence>
<gene>
    <name evidence="3" type="ORF">F511_27350</name>
</gene>
<name>A0A2Z7C9H4_9LAMI</name>